<evidence type="ECO:0000313" key="2">
    <source>
        <dbReference type="EMBL" id="MBK1883348.1"/>
    </source>
</evidence>
<name>A0A934S7N7_9BACT</name>
<organism evidence="2 3">
    <name type="scientific">Luteolibacter pohnpeiensis</name>
    <dbReference type="NCBI Taxonomy" id="454153"/>
    <lineage>
        <taxon>Bacteria</taxon>
        <taxon>Pseudomonadati</taxon>
        <taxon>Verrucomicrobiota</taxon>
        <taxon>Verrucomicrobiia</taxon>
        <taxon>Verrucomicrobiales</taxon>
        <taxon>Verrucomicrobiaceae</taxon>
        <taxon>Luteolibacter</taxon>
    </lineage>
</organism>
<dbReference type="Gene3D" id="3.40.390.80">
    <property type="entry name" value="Peptidase M60, enhancin-like domain 2"/>
    <property type="match status" value="1"/>
</dbReference>
<dbReference type="PROSITE" id="PS51723">
    <property type="entry name" value="PEPTIDASE_M60"/>
    <property type="match status" value="1"/>
</dbReference>
<gene>
    <name evidence="2" type="ORF">JIN85_13050</name>
</gene>
<dbReference type="Gene3D" id="1.10.390.30">
    <property type="entry name" value="Peptidase M60, enhancin-like domain 3"/>
    <property type="match status" value="1"/>
</dbReference>
<dbReference type="SMART" id="SM01276">
    <property type="entry name" value="M60-like"/>
    <property type="match status" value="1"/>
</dbReference>
<dbReference type="InterPro" id="IPR042279">
    <property type="entry name" value="Pep_M60_3"/>
</dbReference>
<dbReference type="AlphaFoldDB" id="A0A934S7N7"/>
<dbReference type="InterPro" id="IPR031161">
    <property type="entry name" value="Peptidase_M60_dom"/>
</dbReference>
<reference evidence="2" key="1">
    <citation type="submission" date="2021-01" db="EMBL/GenBank/DDBJ databases">
        <title>Modified the classification status of verrucomicrobia.</title>
        <authorList>
            <person name="Feng X."/>
        </authorList>
    </citation>
    <scope>NUCLEOTIDE SEQUENCE</scope>
    <source>
        <strain evidence="2">KCTC 22041</strain>
    </source>
</reference>
<keyword evidence="3" id="KW-1185">Reference proteome</keyword>
<dbReference type="InterPro" id="IPR051244">
    <property type="entry name" value="TCAF"/>
</dbReference>
<dbReference type="Gene3D" id="2.60.120.1250">
    <property type="entry name" value="Peptidase M60, enhancin-like domain 1"/>
    <property type="match status" value="1"/>
</dbReference>
<feature type="domain" description="Peptidase M60" evidence="1">
    <location>
        <begin position="332"/>
        <end position="649"/>
    </location>
</feature>
<dbReference type="InterPro" id="IPR035423">
    <property type="entry name" value="M60-like_N"/>
</dbReference>
<dbReference type="PANTHER" id="PTHR15730">
    <property type="entry name" value="EXPERIMENTAL AUTOIMMUNE PROSTATITIS ANTIGEN 2-RELATED"/>
    <property type="match status" value="1"/>
</dbReference>
<proteinExistence type="predicted"/>
<comment type="caution">
    <text evidence="2">The sequence shown here is derived from an EMBL/GenBank/DDBJ whole genome shotgun (WGS) entry which is preliminary data.</text>
</comment>
<sequence length="721" mass="80193">MTERLSPVRSKSQVFSPFTPPPQRSCRCRTWLQTGLAAAVFATLYAAPATVFSQPAAPVEQKSAKLSEVAPEIVRSLEMVDQDISTSPNKAEPDVRAFLHGLFALNEGHTAGGTLAQDHPDLMLQLLADLWQRIENGPGDKLPKTTGIRIRNNTREFDLTDTYIQLLTPTIANGPANDQAIAGLAKNPEVTKLLAHFSEGNDGSTVENALTLGRMIFNIRKGEPPLQAAPAAHPALTIEDLPKLDRRVDLGGFGTVQELVAWAHGMNPDRKNPFKVATKEENQTITRRANAYIKLPVEALLPHPSAKVLMGDIPADAERVEDREVQINLNQPRWQATGLYAAPGEAITIHVPSRLRKMGLQVRIGTQTDNVSQPGSNTAGSLQRFPVVANHFALNQPEVTVGNPFGGGIYIEVPTGANQGDLRVTTFGYIIRTFEKLPSPDLQSLTISGGIEMPWWRPGMSQADWKKELAKPAPWTEMDFGTLCLYVPTSDARKARNPQGLTEFWQKVMDAEWKFGGYTGTRLEPMRISFDRQIAYGFMHSGYPIMAFLPQAKEALDLKTLEEKGNWGFFHEIGHDHQPQCITPDGFTESTVNLFTMSAYAAIFPKRDPKLGHESLAHPDELLKRRRDGESADPWVNISVFLPLIDAFGMDSLTRMFSSYWKEDTKHGDAPRYSSDERQDHLVLRYGQTVKRDVSAYFESVHFYVSPSTKKQLSDFEAWEP</sequence>
<dbReference type="RefSeq" id="WP_200271405.1">
    <property type="nucleotide sequence ID" value="NZ_JAENIJ010000020.1"/>
</dbReference>
<dbReference type="Pfam" id="PF17291">
    <property type="entry name" value="M60-like_N"/>
    <property type="match status" value="1"/>
</dbReference>
<protein>
    <recommendedName>
        <fullName evidence="1">Peptidase M60 domain-containing protein</fullName>
    </recommendedName>
</protein>
<dbReference type="EMBL" id="JAENIJ010000020">
    <property type="protein sequence ID" value="MBK1883348.1"/>
    <property type="molecule type" value="Genomic_DNA"/>
</dbReference>
<dbReference type="PANTHER" id="PTHR15730:SF5">
    <property type="entry name" value="SI:CH211-210B2.2-RELATED"/>
    <property type="match status" value="1"/>
</dbReference>
<dbReference type="Proteomes" id="UP000603141">
    <property type="component" value="Unassembled WGS sequence"/>
</dbReference>
<evidence type="ECO:0000259" key="1">
    <source>
        <dbReference type="PROSITE" id="PS51723"/>
    </source>
</evidence>
<evidence type="ECO:0000313" key="3">
    <source>
        <dbReference type="Proteomes" id="UP000603141"/>
    </source>
</evidence>
<accession>A0A934S7N7</accession>
<dbReference type="Pfam" id="PF13402">
    <property type="entry name" value="Peptidase_M60"/>
    <property type="match status" value="1"/>
</dbReference>